<evidence type="ECO:0000256" key="1">
    <source>
        <dbReference type="SAM" id="Phobius"/>
    </source>
</evidence>
<keyword evidence="1" id="KW-0472">Membrane</keyword>
<sequence length="66" mass="7558">IFIVYEGSIMTMKVWRIEQLAISIPLPIWIVWACIPFSAFLTVLQCFKNIYELVSGHKLDDAGEKA</sequence>
<reference evidence="2" key="2">
    <citation type="submission" date="2021-09" db="EMBL/GenBank/DDBJ databases">
        <authorList>
            <person name="Gilroy R."/>
        </authorList>
    </citation>
    <scope>NUCLEOTIDE SEQUENCE</scope>
    <source>
        <strain evidence="2">ChiGjej2B2-19336</strain>
    </source>
</reference>
<comment type="caution">
    <text evidence="2">The sequence shown here is derived from an EMBL/GenBank/DDBJ whole genome shotgun (WGS) entry which is preliminary data.</text>
</comment>
<dbReference type="AlphaFoldDB" id="A0A921AWM7"/>
<feature type="non-terminal residue" evidence="2">
    <location>
        <position position="1"/>
    </location>
</feature>
<evidence type="ECO:0000313" key="2">
    <source>
        <dbReference type="EMBL" id="HJD97192.1"/>
    </source>
</evidence>
<name>A0A921AWM7_9BACT</name>
<keyword evidence="1" id="KW-0812">Transmembrane</keyword>
<dbReference type="RefSeq" id="WP_304122103.1">
    <property type="nucleotide sequence ID" value="NZ_DYZA01000119.1"/>
</dbReference>
<organism evidence="2 3">
    <name type="scientific">Mailhella massiliensis</name>
    <dbReference type="NCBI Taxonomy" id="1903261"/>
    <lineage>
        <taxon>Bacteria</taxon>
        <taxon>Pseudomonadati</taxon>
        <taxon>Thermodesulfobacteriota</taxon>
        <taxon>Desulfovibrionia</taxon>
        <taxon>Desulfovibrionales</taxon>
        <taxon>Desulfovibrionaceae</taxon>
        <taxon>Mailhella</taxon>
    </lineage>
</organism>
<gene>
    <name evidence="2" type="ORF">K8W16_06070</name>
</gene>
<dbReference type="EMBL" id="DYZA01000119">
    <property type="protein sequence ID" value="HJD97192.1"/>
    <property type="molecule type" value="Genomic_DNA"/>
</dbReference>
<accession>A0A921AWM7</accession>
<dbReference type="Proteomes" id="UP000698963">
    <property type="component" value="Unassembled WGS sequence"/>
</dbReference>
<proteinExistence type="predicted"/>
<keyword evidence="1" id="KW-1133">Transmembrane helix</keyword>
<evidence type="ECO:0000313" key="3">
    <source>
        <dbReference type="Proteomes" id="UP000698963"/>
    </source>
</evidence>
<feature type="transmembrane region" description="Helical" evidence="1">
    <location>
        <begin position="20"/>
        <end position="44"/>
    </location>
</feature>
<reference evidence="2" key="1">
    <citation type="journal article" date="2021" name="PeerJ">
        <title>Extensive microbial diversity within the chicken gut microbiome revealed by metagenomics and culture.</title>
        <authorList>
            <person name="Gilroy R."/>
            <person name="Ravi A."/>
            <person name="Getino M."/>
            <person name="Pursley I."/>
            <person name="Horton D.L."/>
            <person name="Alikhan N.F."/>
            <person name="Baker D."/>
            <person name="Gharbi K."/>
            <person name="Hall N."/>
            <person name="Watson M."/>
            <person name="Adriaenssens E.M."/>
            <person name="Foster-Nyarko E."/>
            <person name="Jarju S."/>
            <person name="Secka A."/>
            <person name="Antonio M."/>
            <person name="Oren A."/>
            <person name="Chaudhuri R.R."/>
            <person name="La Ragione R."/>
            <person name="Hildebrand F."/>
            <person name="Pallen M.J."/>
        </authorList>
    </citation>
    <scope>NUCLEOTIDE SEQUENCE</scope>
    <source>
        <strain evidence="2">ChiGjej2B2-19336</strain>
    </source>
</reference>
<protein>
    <submittedName>
        <fullName evidence="2">Uncharacterized protein</fullName>
    </submittedName>
</protein>